<evidence type="ECO:0000256" key="7">
    <source>
        <dbReference type="SAM" id="Coils"/>
    </source>
</evidence>
<dbReference type="Pfam" id="PF00672">
    <property type="entry name" value="HAMP"/>
    <property type="match status" value="1"/>
</dbReference>
<evidence type="ECO:0000256" key="5">
    <source>
        <dbReference type="ARBA" id="ARBA00029447"/>
    </source>
</evidence>
<dbReference type="PANTHER" id="PTHR32089:SF112">
    <property type="entry name" value="LYSOZYME-LIKE PROTEIN-RELATED"/>
    <property type="match status" value="1"/>
</dbReference>
<feature type="domain" description="Methyl-accepting transducer" evidence="9">
    <location>
        <begin position="289"/>
        <end position="532"/>
    </location>
</feature>
<keyword evidence="7" id="KW-0175">Coiled coil</keyword>
<keyword evidence="8" id="KW-1133">Transmembrane helix</keyword>
<dbReference type="PANTHER" id="PTHR32089">
    <property type="entry name" value="METHYL-ACCEPTING CHEMOTAXIS PROTEIN MCPB"/>
    <property type="match status" value="1"/>
</dbReference>
<evidence type="ECO:0000256" key="4">
    <source>
        <dbReference type="ARBA" id="ARBA00023224"/>
    </source>
</evidence>
<evidence type="ECO:0000256" key="6">
    <source>
        <dbReference type="PROSITE-ProRule" id="PRU00284"/>
    </source>
</evidence>
<feature type="transmembrane region" description="Helical" evidence="8">
    <location>
        <begin position="192"/>
        <end position="216"/>
    </location>
</feature>
<dbReference type="Pfam" id="PF00015">
    <property type="entry name" value="MCPsignal"/>
    <property type="match status" value="1"/>
</dbReference>
<dbReference type="InterPro" id="IPR003660">
    <property type="entry name" value="HAMP_dom"/>
</dbReference>
<dbReference type="InterPro" id="IPR004089">
    <property type="entry name" value="MCPsignal_dom"/>
</dbReference>
<name>A0ABT9V6Z7_9BACL</name>
<dbReference type="CDD" id="cd06225">
    <property type="entry name" value="HAMP"/>
    <property type="match status" value="1"/>
</dbReference>
<keyword evidence="4 6" id="KW-0807">Transducer</keyword>
<reference evidence="11 12" key="1">
    <citation type="submission" date="2023-07" db="EMBL/GenBank/DDBJ databases">
        <title>Genomic Encyclopedia of Type Strains, Phase IV (KMG-IV): sequencing the most valuable type-strain genomes for metagenomic binning, comparative biology and taxonomic classification.</title>
        <authorList>
            <person name="Goeker M."/>
        </authorList>
    </citation>
    <scope>NUCLEOTIDE SEQUENCE [LARGE SCALE GENOMIC DNA]</scope>
    <source>
        <strain evidence="11 12">DSM 23948</strain>
    </source>
</reference>
<dbReference type="Proteomes" id="UP001231362">
    <property type="component" value="Unassembled WGS sequence"/>
</dbReference>
<accession>A0ABT9V6Z7</accession>
<dbReference type="PROSITE" id="PS50885">
    <property type="entry name" value="HAMP"/>
    <property type="match status" value="1"/>
</dbReference>
<evidence type="ECO:0000313" key="12">
    <source>
        <dbReference type="Proteomes" id="UP001231362"/>
    </source>
</evidence>
<keyword evidence="2" id="KW-1003">Cell membrane</keyword>
<dbReference type="PROSITE" id="PS50111">
    <property type="entry name" value="CHEMOTAXIS_TRANSDUC_2"/>
    <property type="match status" value="1"/>
</dbReference>
<evidence type="ECO:0000256" key="1">
    <source>
        <dbReference type="ARBA" id="ARBA00004236"/>
    </source>
</evidence>
<evidence type="ECO:0000256" key="2">
    <source>
        <dbReference type="ARBA" id="ARBA00022475"/>
    </source>
</evidence>
<feature type="coiled-coil region" evidence="7">
    <location>
        <begin position="318"/>
        <end position="345"/>
    </location>
</feature>
<dbReference type="PRINTS" id="PR00260">
    <property type="entry name" value="CHEMTRNSDUCR"/>
</dbReference>
<dbReference type="RefSeq" id="WP_307151223.1">
    <property type="nucleotide sequence ID" value="NZ_JAUSTU010000014.1"/>
</dbReference>
<dbReference type="SMART" id="SM00304">
    <property type="entry name" value="HAMP"/>
    <property type="match status" value="1"/>
</dbReference>
<evidence type="ECO:0000259" key="10">
    <source>
        <dbReference type="PROSITE" id="PS50885"/>
    </source>
</evidence>
<evidence type="ECO:0000256" key="3">
    <source>
        <dbReference type="ARBA" id="ARBA00023136"/>
    </source>
</evidence>
<comment type="similarity">
    <text evidence="5">Belongs to the methyl-accepting chemotaxis (MCP) protein family.</text>
</comment>
<dbReference type="Gene3D" id="1.10.287.950">
    <property type="entry name" value="Methyl-accepting chemotaxis protein"/>
    <property type="match status" value="1"/>
</dbReference>
<comment type="caution">
    <text evidence="11">The sequence shown here is derived from an EMBL/GenBank/DDBJ whole genome shotgun (WGS) entry which is preliminary data.</text>
</comment>
<evidence type="ECO:0000256" key="8">
    <source>
        <dbReference type="SAM" id="Phobius"/>
    </source>
</evidence>
<sequence>MMKWLNNRKLGTKLYLILIAAVLGIIVNSGVFVYELNSTAKQLKKELYDELFQSTFLLLNADRDFYQANQALSNYLAERSSSRQVSDEYRKSYEDNLSQVKERINSAKEIILADNAIDSSKVESQFNAFFDDLATWETKTNQLFQDTNASVTALGNLNSEFNSTREKIDSIQQNLESSALSMVEAMDKENKLTINAGIIIIVILAVLLFTVGILFIRSVMNPIKKLVEINQRVAEGDLQVELIDLQRKDEVGDLALSFNRMIDNLRKMVSRIQEVSQNVNSQSVGLTLSSAEVTLGAEQIASTLEQLSSGAENQANLSSEISKLIEELNIQIRESNQEGEMLRNSSEEVHEMSGKGKEQMEHSVEQMKEITAVVTDSVEKVKGLDQKSQEISTLVDVIQNIADQTNLLALNAAIEAARAGESGKGFAVVAEEVRKLAEQVRSSVVDITGIIHGVQHETKMVVELLEMGYDKVESGYKQIQISTEHFEAINLAMADMLERIQNVTANLTKIAKNSEQVSQHGQEVAATSEQAAAGIEESSATALQQSSTVQEISGSAEKLFQLSEELNEMV</sequence>
<proteinExistence type="inferred from homology"/>
<keyword evidence="8" id="KW-0812">Transmembrane</keyword>
<feature type="domain" description="HAMP" evidence="10">
    <location>
        <begin position="217"/>
        <end position="270"/>
    </location>
</feature>
<protein>
    <submittedName>
        <fullName evidence="11">Methyl-accepting chemotaxis protein</fullName>
    </submittedName>
</protein>
<evidence type="ECO:0000259" key="9">
    <source>
        <dbReference type="PROSITE" id="PS50111"/>
    </source>
</evidence>
<feature type="transmembrane region" description="Helical" evidence="8">
    <location>
        <begin position="14"/>
        <end position="34"/>
    </location>
</feature>
<dbReference type="CDD" id="cd11386">
    <property type="entry name" value="MCP_signal"/>
    <property type="match status" value="1"/>
</dbReference>
<dbReference type="SMART" id="SM00283">
    <property type="entry name" value="MA"/>
    <property type="match status" value="1"/>
</dbReference>
<keyword evidence="3 8" id="KW-0472">Membrane</keyword>
<gene>
    <name evidence="11" type="ORF">J2S07_003046</name>
</gene>
<dbReference type="Gene3D" id="6.10.340.10">
    <property type="match status" value="1"/>
</dbReference>
<comment type="subcellular location">
    <subcellularLocation>
        <location evidence="1">Cell membrane</location>
    </subcellularLocation>
</comment>
<organism evidence="11 12">
    <name type="scientific">Anoxybacillus andreesenii</name>
    <dbReference type="NCBI Taxonomy" id="1325932"/>
    <lineage>
        <taxon>Bacteria</taxon>
        <taxon>Bacillati</taxon>
        <taxon>Bacillota</taxon>
        <taxon>Bacilli</taxon>
        <taxon>Bacillales</taxon>
        <taxon>Anoxybacillaceae</taxon>
        <taxon>Anoxybacillus</taxon>
    </lineage>
</organism>
<dbReference type="SUPFAM" id="SSF58104">
    <property type="entry name" value="Methyl-accepting chemotaxis protein (MCP) signaling domain"/>
    <property type="match status" value="1"/>
</dbReference>
<evidence type="ECO:0000313" key="11">
    <source>
        <dbReference type="EMBL" id="MDQ0156725.1"/>
    </source>
</evidence>
<dbReference type="EMBL" id="JAUSTU010000014">
    <property type="protein sequence ID" value="MDQ0156725.1"/>
    <property type="molecule type" value="Genomic_DNA"/>
</dbReference>
<keyword evidence="12" id="KW-1185">Reference proteome</keyword>
<dbReference type="InterPro" id="IPR004090">
    <property type="entry name" value="Chemotax_Me-accpt_rcpt"/>
</dbReference>